<name>A0A1Q3B6W9_CEPFO</name>
<feature type="non-terminal residue" evidence="1">
    <location>
        <position position="1"/>
    </location>
</feature>
<organism evidence="1 2">
    <name type="scientific">Cephalotus follicularis</name>
    <name type="common">Albany pitcher plant</name>
    <dbReference type="NCBI Taxonomy" id="3775"/>
    <lineage>
        <taxon>Eukaryota</taxon>
        <taxon>Viridiplantae</taxon>
        <taxon>Streptophyta</taxon>
        <taxon>Embryophyta</taxon>
        <taxon>Tracheophyta</taxon>
        <taxon>Spermatophyta</taxon>
        <taxon>Magnoliopsida</taxon>
        <taxon>eudicotyledons</taxon>
        <taxon>Gunneridae</taxon>
        <taxon>Pentapetalae</taxon>
        <taxon>rosids</taxon>
        <taxon>fabids</taxon>
        <taxon>Oxalidales</taxon>
        <taxon>Cephalotaceae</taxon>
        <taxon>Cephalotus</taxon>
    </lineage>
</organism>
<accession>A0A1Q3B6W9</accession>
<dbReference type="PANTHER" id="PTHR37750">
    <property type="entry name" value="COX19-LIKE CHCH FAMILY PROTEIN"/>
    <property type="match status" value="1"/>
</dbReference>
<reference evidence="2" key="1">
    <citation type="submission" date="2016-04" db="EMBL/GenBank/DDBJ databases">
        <title>Cephalotus genome sequencing.</title>
        <authorList>
            <person name="Fukushima K."/>
            <person name="Hasebe M."/>
            <person name="Fang X."/>
        </authorList>
    </citation>
    <scope>NUCLEOTIDE SEQUENCE [LARGE SCALE GENOMIC DNA]</scope>
    <source>
        <strain evidence="2">cv. St1</strain>
    </source>
</reference>
<dbReference type="AlphaFoldDB" id="A0A1Q3B6W9"/>
<sequence length="104" mass="11781">VRPSLFFLERESNDQSNQSLNFIITFKTLTLTFNLAMDDPKANPVCSQEALDLLNCVTLSPYHEKDCVLLLQSLRRCVLNKKVKNFLLADQSKSEANSTSKKSL</sequence>
<dbReference type="FunCoup" id="A0A1Q3B6W9">
    <property type="interactions" value="69"/>
</dbReference>
<dbReference type="InterPro" id="IPR009069">
    <property type="entry name" value="Cys_alpha_HP_mot_SF"/>
</dbReference>
<keyword evidence="2" id="KW-1185">Reference proteome</keyword>
<protein>
    <recommendedName>
        <fullName evidence="3">CHCH domain-containing protein</fullName>
    </recommendedName>
</protein>
<evidence type="ECO:0000313" key="2">
    <source>
        <dbReference type="Proteomes" id="UP000187406"/>
    </source>
</evidence>
<dbReference type="OrthoDB" id="13601at2759"/>
<dbReference type="InParanoid" id="A0A1Q3B6W9"/>
<comment type="caution">
    <text evidence="1">The sequence shown here is derived from an EMBL/GenBank/DDBJ whole genome shotgun (WGS) entry which is preliminary data.</text>
</comment>
<dbReference type="SUPFAM" id="SSF47072">
    <property type="entry name" value="Cysteine alpha-hairpin motif"/>
    <property type="match status" value="1"/>
</dbReference>
<proteinExistence type="predicted"/>
<dbReference type="PANTHER" id="PTHR37750:SF1">
    <property type="entry name" value="COX19-LIKE CHCH FAMILY PROTEIN"/>
    <property type="match status" value="1"/>
</dbReference>
<evidence type="ECO:0000313" key="1">
    <source>
        <dbReference type="EMBL" id="GAV63542.1"/>
    </source>
</evidence>
<gene>
    <name evidence="1" type="ORF">CFOL_v3_07060</name>
</gene>
<evidence type="ECO:0008006" key="3">
    <source>
        <dbReference type="Google" id="ProtNLM"/>
    </source>
</evidence>
<dbReference type="EMBL" id="BDDD01000310">
    <property type="protein sequence ID" value="GAV63542.1"/>
    <property type="molecule type" value="Genomic_DNA"/>
</dbReference>
<dbReference type="Proteomes" id="UP000187406">
    <property type="component" value="Unassembled WGS sequence"/>
</dbReference>